<gene>
    <name evidence="4" type="ORF">DB88DRAFT_465837</name>
</gene>
<dbReference type="Proteomes" id="UP001182556">
    <property type="component" value="Unassembled WGS sequence"/>
</dbReference>
<evidence type="ECO:0000313" key="5">
    <source>
        <dbReference type="Proteomes" id="UP001182556"/>
    </source>
</evidence>
<proteinExistence type="predicted"/>
<feature type="region of interest" description="Disordered" evidence="1">
    <location>
        <begin position="54"/>
        <end position="73"/>
    </location>
</feature>
<evidence type="ECO:0000313" key="4">
    <source>
        <dbReference type="EMBL" id="KAK1923180.1"/>
    </source>
</evidence>
<keyword evidence="2" id="KW-1133">Transmembrane helix</keyword>
<dbReference type="AlphaFoldDB" id="A0AAD9CX06"/>
<keyword evidence="2" id="KW-0812">Transmembrane</keyword>
<keyword evidence="2" id="KW-0472">Membrane</keyword>
<evidence type="ECO:0000256" key="1">
    <source>
        <dbReference type="SAM" id="MobiDB-lite"/>
    </source>
</evidence>
<protein>
    <submittedName>
        <fullName evidence="4">Uncharacterized protein</fullName>
    </submittedName>
</protein>
<feature type="chain" id="PRO_5042131016" evidence="3">
    <location>
        <begin position="18"/>
        <end position="425"/>
    </location>
</feature>
<keyword evidence="5" id="KW-1185">Reference proteome</keyword>
<name>A0AAD9CX06_PAPLA</name>
<comment type="caution">
    <text evidence="4">The sequence shown here is derived from an EMBL/GenBank/DDBJ whole genome shotgun (WGS) entry which is preliminary data.</text>
</comment>
<accession>A0AAD9CX06</accession>
<keyword evidence="3" id="KW-0732">Signal</keyword>
<feature type="signal peptide" evidence="3">
    <location>
        <begin position="1"/>
        <end position="17"/>
    </location>
</feature>
<organism evidence="4 5">
    <name type="scientific">Papiliotrema laurentii</name>
    <name type="common">Cryptococcus laurentii</name>
    <dbReference type="NCBI Taxonomy" id="5418"/>
    <lineage>
        <taxon>Eukaryota</taxon>
        <taxon>Fungi</taxon>
        <taxon>Dikarya</taxon>
        <taxon>Basidiomycota</taxon>
        <taxon>Agaricomycotina</taxon>
        <taxon>Tremellomycetes</taxon>
        <taxon>Tremellales</taxon>
        <taxon>Rhynchogastremaceae</taxon>
        <taxon>Papiliotrema</taxon>
    </lineage>
</organism>
<evidence type="ECO:0000256" key="2">
    <source>
        <dbReference type="SAM" id="Phobius"/>
    </source>
</evidence>
<dbReference type="EMBL" id="JAODAN010000007">
    <property type="protein sequence ID" value="KAK1923180.1"/>
    <property type="molecule type" value="Genomic_DNA"/>
</dbReference>
<reference evidence="4" key="1">
    <citation type="submission" date="2023-02" db="EMBL/GenBank/DDBJ databases">
        <title>Identification and recombinant expression of a fungal hydrolase from Papiliotrema laurentii that hydrolyzes apple cutin and clears colloidal polyester polyurethane.</title>
        <authorList>
            <consortium name="DOE Joint Genome Institute"/>
            <person name="Roman V.A."/>
            <person name="Bojanowski C."/>
            <person name="Crable B.R."/>
            <person name="Wagner D.N."/>
            <person name="Hung C.S."/>
            <person name="Nadeau L.J."/>
            <person name="Schratz L."/>
            <person name="Haridas S."/>
            <person name="Pangilinan J."/>
            <person name="Lipzen A."/>
            <person name="Na H."/>
            <person name="Yan M."/>
            <person name="Ng V."/>
            <person name="Grigoriev I.V."/>
            <person name="Spatafora J.W."/>
            <person name="Barlow D."/>
            <person name="Biffinger J."/>
            <person name="Kelley-Loughnane N."/>
            <person name="Varaljay V.A."/>
            <person name="Crookes-Goodson W.J."/>
        </authorList>
    </citation>
    <scope>NUCLEOTIDE SEQUENCE</scope>
    <source>
        <strain evidence="4">5307AH</strain>
    </source>
</reference>
<feature type="transmembrane region" description="Helical" evidence="2">
    <location>
        <begin position="265"/>
        <end position="288"/>
    </location>
</feature>
<evidence type="ECO:0000256" key="3">
    <source>
        <dbReference type="SAM" id="SignalP"/>
    </source>
</evidence>
<sequence length="425" mass="46542">MINWAHLVLLLFQIVNARTTPPLEARNEVVPTAGRILPRQASTTKTIIPDVTASHHVSDEGDSSSGGPTRTVPVLHTAKTPIPLAATMGLVMPNPWSKLYAGVTYEFGFVDAVEKPAPTIGGWLRLVQPLLVFPNYTVDVLPASGANSPEDPGAIPEGIGSLCGATAENWVLSYPFVFNEPGWFLFVVNQTWLQPTVDGNNTCRLPLVAQKSFFSWQTFSIRPAPEQTPGPVAPSSLYTVFAEVTTETPTSLPFEKHTPSPGEKLAIGLGATAAIAGLTAIAAIVWWVHKKHSMERERLAFSRLSEADKVAFLAENPDHFLNPNRPRARRREAQGPTAPPGTLAYAQWYWEHMRQPNYHSWRWGRGPFVHQEGYGLGGSRGNMWDGVQGVYPDQPGAPYSVQYPGPVEGYGYEGKRDVPVLVYNT</sequence>